<keyword evidence="3" id="KW-1185">Reference proteome</keyword>
<name>A0ABU6ZAF3_9FABA</name>
<comment type="caution">
    <text evidence="2">The sequence shown here is derived from an EMBL/GenBank/DDBJ whole genome shotgun (WGS) entry which is preliminary data.</text>
</comment>
<reference evidence="2 3" key="1">
    <citation type="journal article" date="2023" name="Plants (Basel)">
        <title>Bridging the Gap: Combining Genomics and Transcriptomics Approaches to Understand Stylosanthes scabra, an Orphan Legume from the Brazilian Caatinga.</title>
        <authorList>
            <person name="Ferreira-Neto J.R.C."/>
            <person name="da Silva M.D."/>
            <person name="Binneck E."/>
            <person name="de Melo N.F."/>
            <person name="da Silva R.H."/>
            <person name="de Melo A.L.T.M."/>
            <person name="Pandolfi V."/>
            <person name="Bustamante F.O."/>
            <person name="Brasileiro-Vidal A.C."/>
            <person name="Benko-Iseppon A.M."/>
        </authorList>
    </citation>
    <scope>NUCLEOTIDE SEQUENCE [LARGE SCALE GENOMIC DNA]</scope>
    <source>
        <tissue evidence="2">Leaves</tissue>
    </source>
</reference>
<dbReference type="EMBL" id="JASCZI010271991">
    <property type="protein sequence ID" value="MED6218902.1"/>
    <property type="molecule type" value="Genomic_DNA"/>
</dbReference>
<proteinExistence type="predicted"/>
<evidence type="ECO:0000313" key="3">
    <source>
        <dbReference type="Proteomes" id="UP001341840"/>
    </source>
</evidence>
<organism evidence="2 3">
    <name type="scientific">Stylosanthes scabra</name>
    <dbReference type="NCBI Taxonomy" id="79078"/>
    <lineage>
        <taxon>Eukaryota</taxon>
        <taxon>Viridiplantae</taxon>
        <taxon>Streptophyta</taxon>
        <taxon>Embryophyta</taxon>
        <taxon>Tracheophyta</taxon>
        <taxon>Spermatophyta</taxon>
        <taxon>Magnoliopsida</taxon>
        <taxon>eudicotyledons</taxon>
        <taxon>Gunneridae</taxon>
        <taxon>Pentapetalae</taxon>
        <taxon>rosids</taxon>
        <taxon>fabids</taxon>
        <taxon>Fabales</taxon>
        <taxon>Fabaceae</taxon>
        <taxon>Papilionoideae</taxon>
        <taxon>50 kb inversion clade</taxon>
        <taxon>dalbergioids sensu lato</taxon>
        <taxon>Dalbergieae</taxon>
        <taxon>Pterocarpus clade</taxon>
        <taxon>Stylosanthes</taxon>
    </lineage>
</organism>
<gene>
    <name evidence="2" type="ORF">PIB30_030913</name>
</gene>
<evidence type="ECO:0000256" key="1">
    <source>
        <dbReference type="SAM" id="MobiDB-lite"/>
    </source>
</evidence>
<sequence length="84" mass="9602">MLATAITFKPKNESPESPPPSMPPFHHNKNNTPVRWTIFSTALERIRLSTPSETLPLQLSFRHKSSPSTCWAYLQIQGKIIERD</sequence>
<dbReference type="Proteomes" id="UP001341840">
    <property type="component" value="Unassembled WGS sequence"/>
</dbReference>
<evidence type="ECO:0000313" key="2">
    <source>
        <dbReference type="EMBL" id="MED6218902.1"/>
    </source>
</evidence>
<feature type="region of interest" description="Disordered" evidence="1">
    <location>
        <begin position="1"/>
        <end position="30"/>
    </location>
</feature>
<protein>
    <submittedName>
        <fullName evidence="2">Uncharacterized protein</fullName>
    </submittedName>
</protein>
<accession>A0ABU6ZAF3</accession>